<proteinExistence type="predicted"/>
<evidence type="ECO:0000256" key="1">
    <source>
        <dbReference type="SAM" id="MobiDB-lite"/>
    </source>
</evidence>
<comment type="caution">
    <text evidence="3">The sequence shown here is derived from an EMBL/GenBank/DDBJ whole genome shotgun (WGS) entry which is preliminary data.</text>
</comment>
<evidence type="ECO:0000256" key="2">
    <source>
        <dbReference type="SAM" id="Phobius"/>
    </source>
</evidence>
<keyword evidence="2" id="KW-0812">Transmembrane</keyword>
<dbReference type="RefSeq" id="WP_344970533.1">
    <property type="nucleotide sequence ID" value="NZ_BAABDD010000008.1"/>
</dbReference>
<feature type="region of interest" description="Disordered" evidence="1">
    <location>
        <begin position="62"/>
        <end position="85"/>
    </location>
</feature>
<keyword evidence="2" id="KW-0472">Membrane</keyword>
<sequence>MAIAVVFFGLILMVVAVGYLTAVSIGIKRDDRRVGYRALRDGSESGPLSTSGRRLVNLSFRVRGGEGRKKKERPEGTSPDRPIPA</sequence>
<evidence type="ECO:0000313" key="3">
    <source>
        <dbReference type="EMBL" id="GAA3741932.1"/>
    </source>
</evidence>
<feature type="compositionally biased region" description="Basic and acidic residues" evidence="1">
    <location>
        <begin position="63"/>
        <end position="75"/>
    </location>
</feature>
<protein>
    <submittedName>
        <fullName evidence="3">Uncharacterized protein</fullName>
    </submittedName>
</protein>
<reference evidence="4" key="1">
    <citation type="journal article" date="2019" name="Int. J. Syst. Evol. Microbiol.">
        <title>The Global Catalogue of Microorganisms (GCM) 10K type strain sequencing project: providing services to taxonomists for standard genome sequencing and annotation.</title>
        <authorList>
            <consortium name="The Broad Institute Genomics Platform"/>
            <consortium name="The Broad Institute Genome Sequencing Center for Infectious Disease"/>
            <person name="Wu L."/>
            <person name="Ma J."/>
        </authorList>
    </citation>
    <scope>NUCLEOTIDE SEQUENCE [LARGE SCALE GENOMIC DNA]</scope>
    <source>
        <strain evidence="4">JCM 17137</strain>
    </source>
</reference>
<keyword evidence="4" id="KW-1185">Reference proteome</keyword>
<name>A0ABP7FKV7_9ACTN</name>
<evidence type="ECO:0000313" key="4">
    <source>
        <dbReference type="Proteomes" id="UP001500908"/>
    </source>
</evidence>
<organism evidence="3 4">
    <name type="scientific">Salinactinospora qingdaonensis</name>
    <dbReference type="NCBI Taxonomy" id="702744"/>
    <lineage>
        <taxon>Bacteria</taxon>
        <taxon>Bacillati</taxon>
        <taxon>Actinomycetota</taxon>
        <taxon>Actinomycetes</taxon>
        <taxon>Streptosporangiales</taxon>
        <taxon>Nocardiopsidaceae</taxon>
        <taxon>Salinactinospora</taxon>
    </lineage>
</organism>
<feature type="transmembrane region" description="Helical" evidence="2">
    <location>
        <begin position="6"/>
        <end position="27"/>
    </location>
</feature>
<dbReference type="Proteomes" id="UP001500908">
    <property type="component" value="Unassembled WGS sequence"/>
</dbReference>
<accession>A0ABP7FKV7</accession>
<keyword evidence="2" id="KW-1133">Transmembrane helix</keyword>
<gene>
    <name evidence="3" type="ORF">GCM10022402_22100</name>
</gene>
<dbReference type="EMBL" id="BAABDD010000008">
    <property type="protein sequence ID" value="GAA3741932.1"/>
    <property type="molecule type" value="Genomic_DNA"/>
</dbReference>